<dbReference type="InterPro" id="IPR041412">
    <property type="entry name" value="Xrn1_helical"/>
</dbReference>
<evidence type="ECO:0000313" key="3">
    <source>
        <dbReference type="Proteomes" id="UP000243459"/>
    </source>
</evidence>
<keyword evidence="3" id="KW-1185">Reference proteome</keyword>
<dbReference type="InterPro" id="IPR027073">
    <property type="entry name" value="5_3_exoribonuclease"/>
</dbReference>
<reference evidence="3" key="1">
    <citation type="journal article" date="2017" name="Nat. Commun.">
        <title>The asparagus genome sheds light on the origin and evolution of a young Y chromosome.</title>
        <authorList>
            <person name="Harkess A."/>
            <person name="Zhou J."/>
            <person name="Xu C."/>
            <person name="Bowers J.E."/>
            <person name="Van der Hulst R."/>
            <person name="Ayyampalayam S."/>
            <person name="Mercati F."/>
            <person name="Riccardi P."/>
            <person name="McKain M.R."/>
            <person name="Kakrana A."/>
            <person name="Tang H."/>
            <person name="Ray J."/>
            <person name="Groenendijk J."/>
            <person name="Arikit S."/>
            <person name="Mathioni S.M."/>
            <person name="Nakano M."/>
            <person name="Shan H."/>
            <person name="Telgmann-Rauber A."/>
            <person name="Kanno A."/>
            <person name="Yue Z."/>
            <person name="Chen H."/>
            <person name="Li W."/>
            <person name="Chen Y."/>
            <person name="Xu X."/>
            <person name="Zhang Y."/>
            <person name="Luo S."/>
            <person name="Chen H."/>
            <person name="Gao J."/>
            <person name="Mao Z."/>
            <person name="Pires J.C."/>
            <person name="Luo M."/>
            <person name="Kudrna D."/>
            <person name="Wing R.A."/>
            <person name="Meyers B.C."/>
            <person name="Yi K."/>
            <person name="Kong H."/>
            <person name="Lavrijsen P."/>
            <person name="Sunseri F."/>
            <person name="Falavigna A."/>
            <person name="Ye Y."/>
            <person name="Leebens-Mack J.H."/>
            <person name="Chen G."/>
        </authorList>
    </citation>
    <scope>NUCLEOTIDE SEQUENCE [LARGE SCALE GENOMIC DNA]</scope>
    <source>
        <strain evidence="3">cv. DH0086</strain>
    </source>
</reference>
<dbReference type="GO" id="GO:0003723">
    <property type="term" value="F:RNA binding"/>
    <property type="evidence" value="ECO:0007669"/>
    <property type="project" value="TreeGrafter"/>
</dbReference>
<feature type="non-terminal residue" evidence="2">
    <location>
        <position position="1"/>
    </location>
</feature>
<proteinExistence type="predicted"/>
<dbReference type="EMBL" id="CM007384">
    <property type="protein sequence ID" value="ONK71660.1"/>
    <property type="molecule type" value="Genomic_DNA"/>
</dbReference>
<dbReference type="Pfam" id="PF17846">
    <property type="entry name" value="XRN_M"/>
    <property type="match status" value="1"/>
</dbReference>
<feature type="domain" description="Xrn1 helical" evidence="1">
    <location>
        <begin position="24"/>
        <end position="84"/>
    </location>
</feature>
<gene>
    <name evidence="2" type="ORF">A4U43_C04F11030</name>
</gene>
<dbReference type="Proteomes" id="UP000243459">
    <property type="component" value="Chromosome 4"/>
</dbReference>
<dbReference type="OMA" id="NIFHFYL"/>
<accession>A0A5P1F5B6</accession>
<dbReference type="AlphaFoldDB" id="A0A5P1F5B6"/>
<evidence type="ECO:0000313" key="2">
    <source>
        <dbReference type="EMBL" id="ONK71660.1"/>
    </source>
</evidence>
<evidence type="ECO:0000259" key="1">
    <source>
        <dbReference type="Pfam" id="PF17846"/>
    </source>
</evidence>
<dbReference type="PANTHER" id="PTHR12341">
    <property type="entry name" value="5'-&gt;3' EXORIBONUCLEASE"/>
    <property type="match status" value="1"/>
</dbReference>
<protein>
    <recommendedName>
        <fullName evidence="1">Xrn1 helical domain-containing protein</fullName>
    </recommendedName>
</protein>
<dbReference type="Gramene" id="ONK71660">
    <property type="protein sequence ID" value="ONK71660"/>
    <property type="gene ID" value="A4U43_C04F11030"/>
</dbReference>
<sequence>FLNIWVLREYWENDLDISHPPFEINFERIVDDFVFMCFFVGNDFLPHMPTLEIREDAINLLMFIYIRDFSAMGGYLTDAGEVFFLLSDNIFHFYLEVAHFVKFYVFGNCKHVKCCD</sequence>
<name>A0A5P1F5B6_ASPOF</name>
<dbReference type="GO" id="GO:0000956">
    <property type="term" value="P:nuclear-transcribed mRNA catabolic process"/>
    <property type="evidence" value="ECO:0007669"/>
    <property type="project" value="TreeGrafter"/>
</dbReference>
<organism evidence="2 3">
    <name type="scientific">Asparagus officinalis</name>
    <name type="common">Garden asparagus</name>
    <dbReference type="NCBI Taxonomy" id="4686"/>
    <lineage>
        <taxon>Eukaryota</taxon>
        <taxon>Viridiplantae</taxon>
        <taxon>Streptophyta</taxon>
        <taxon>Embryophyta</taxon>
        <taxon>Tracheophyta</taxon>
        <taxon>Spermatophyta</taxon>
        <taxon>Magnoliopsida</taxon>
        <taxon>Liliopsida</taxon>
        <taxon>Asparagales</taxon>
        <taxon>Asparagaceae</taxon>
        <taxon>Asparagoideae</taxon>
        <taxon>Asparagus</taxon>
    </lineage>
</organism>
<dbReference type="PANTHER" id="PTHR12341:SF74">
    <property type="entry name" value="5'-3' EXORIBONUCLEASE 4"/>
    <property type="match status" value="1"/>
</dbReference>
<dbReference type="GO" id="GO:0004534">
    <property type="term" value="F:5'-3' RNA exonuclease activity"/>
    <property type="evidence" value="ECO:0007669"/>
    <property type="project" value="TreeGrafter"/>
</dbReference>
<dbReference type="GO" id="GO:0005634">
    <property type="term" value="C:nucleus"/>
    <property type="evidence" value="ECO:0007669"/>
    <property type="project" value="TreeGrafter"/>
</dbReference>